<dbReference type="AlphaFoldDB" id="A0A8U0WHI5"/>
<dbReference type="PANTHER" id="PTHR13518:SF1">
    <property type="entry name" value="C2ORF42 HOMOLOG"/>
    <property type="match status" value="1"/>
</dbReference>
<feature type="domain" description="Putative treble-clef zinc-finger" evidence="1">
    <location>
        <begin position="13"/>
        <end position="43"/>
    </location>
</feature>
<keyword evidence="2" id="KW-1185">Reference proteome</keyword>
<dbReference type="Pfam" id="PF14952">
    <property type="entry name" value="zf-tcix"/>
    <property type="match status" value="1"/>
</dbReference>
<dbReference type="InterPro" id="IPR029269">
    <property type="entry name" value="Zf-tcix"/>
</dbReference>
<gene>
    <name evidence="3" type="primary">LOC119634374</name>
</gene>
<dbReference type="GO" id="GO:0005634">
    <property type="term" value="C:nucleus"/>
    <property type="evidence" value="ECO:0007669"/>
    <property type="project" value="TreeGrafter"/>
</dbReference>
<evidence type="ECO:0000259" key="1">
    <source>
        <dbReference type="Pfam" id="PF14952"/>
    </source>
</evidence>
<dbReference type="GeneID" id="119634374"/>
<dbReference type="Proteomes" id="UP000092443">
    <property type="component" value="Unplaced"/>
</dbReference>
<sequence>MNNNAKLWKESILRRPSLRGLKKCPCGFLNGQRSLICRNVGCELRQLALESIKPFDPIQLITYNKTQMYSMRCKEKLISLRNFVIIAEQSLDLKLPCSAVVPYAVCYIDKCKYGGNDSSQPICKHINACSSLNGKSNKAEVYRVDKSILWNLNINEDKKNLLWQLYESDEKSIPAVQRVNSNIFAVKCTQSDVFPAGRLHTTVFTNNVVNKKGTFLCACRKLKIIVESDNTITMKNEICDHLLLLLAAILSHSSHKTLFTAFLDTLETLWMPVVANVPSSNIVNGDFGSTDILHQAPIGSGKNLISDSHEDADIFNYTEDMFTESVIPDFVDIAWDVENAKQIPLESNEFLVEFKPSNFYMKDPKLISTSATASDEDMDLLPTNSYVKSPVRLTPTTNITNNLRSPVQMLQFNEPLTDKICLLKESNLRPAIVDKKQIPQLLKPFDSAPISKAFVKQISIPMKKSTDRTCNETAANQQTAEMLSIDHLKQFLLHSRPCVKESAEKVEIMDTTTNAAPSLSYTGWLEHVIEMLNDSIVVKESNNVRHSFHVHEEMFAYFSKNFSLNIKKRRLPNSTSVIKNGKYKGLIKYTWYFMQSPTVQRIFSTKNLKLQTERTYELLDDGSLAPFKLNTLGLPITKGRLICPKVKLYKAFINFSTTTNKHFSANNQTSQTSGVKIEWLPIYPKSHFGLMAVEFCVCVQESQ</sequence>
<evidence type="ECO:0000313" key="2">
    <source>
        <dbReference type="Proteomes" id="UP000092443"/>
    </source>
</evidence>
<accession>A0A8U0WHI5</accession>
<reference evidence="3" key="1">
    <citation type="submission" date="2025-08" db="UniProtKB">
        <authorList>
            <consortium name="RefSeq"/>
        </authorList>
    </citation>
    <scope>IDENTIFICATION</scope>
    <source>
        <tissue evidence="3">Whole body pupa</tissue>
    </source>
</reference>
<evidence type="ECO:0000313" key="3">
    <source>
        <dbReference type="RefSeq" id="XP_037884403.1"/>
    </source>
</evidence>
<dbReference type="KEGG" id="gfs:119634374"/>
<protein>
    <submittedName>
        <fullName evidence="3">Uncharacterized protein LOC119634374</fullName>
    </submittedName>
</protein>
<organism evidence="2 3">
    <name type="scientific">Glossina fuscipes</name>
    <dbReference type="NCBI Taxonomy" id="7396"/>
    <lineage>
        <taxon>Eukaryota</taxon>
        <taxon>Metazoa</taxon>
        <taxon>Ecdysozoa</taxon>
        <taxon>Arthropoda</taxon>
        <taxon>Hexapoda</taxon>
        <taxon>Insecta</taxon>
        <taxon>Pterygota</taxon>
        <taxon>Neoptera</taxon>
        <taxon>Endopterygota</taxon>
        <taxon>Diptera</taxon>
        <taxon>Brachycera</taxon>
        <taxon>Muscomorpha</taxon>
        <taxon>Hippoboscoidea</taxon>
        <taxon>Glossinidae</taxon>
        <taxon>Glossina</taxon>
    </lineage>
</organism>
<dbReference type="RefSeq" id="XP_037884403.1">
    <property type="nucleotide sequence ID" value="XM_038028475.1"/>
</dbReference>
<proteinExistence type="predicted"/>
<dbReference type="InterPro" id="IPR026049">
    <property type="entry name" value="C2orf42"/>
</dbReference>
<dbReference type="PANTHER" id="PTHR13518">
    <property type="entry name" value="PUTATIVE TREBLE-CLEF ZINC-FINGER C2ORF42 FAMILY MEMBER"/>
    <property type="match status" value="1"/>
</dbReference>
<name>A0A8U0WHI5_9MUSC</name>